<dbReference type="InterPro" id="IPR029058">
    <property type="entry name" value="AB_hydrolase_fold"/>
</dbReference>
<evidence type="ECO:0000313" key="6">
    <source>
        <dbReference type="EMBL" id="KAG2297459.1"/>
    </source>
</evidence>
<reference evidence="6 7" key="1">
    <citation type="submission" date="2020-02" db="EMBL/GenBank/DDBJ databases">
        <authorList>
            <person name="Ma Q."/>
            <person name="Huang Y."/>
            <person name="Song X."/>
            <person name="Pei D."/>
        </authorList>
    </citation>
    <scope>NUCLEOTIDE SEQUENCE [LARGE SCALE GENOMIC DNA]</scope>
    <source>
        <strain evidence="6">Sxm20200214</strain>
        <tissue evidence="6">Leaf</tissue>
    </source>
</reference>
<dbReference type="GO" id="GO:0004620">
    <property type="term" value="F:phospholipase activity"/>
    <property type="evidence" value="ECO:0007669"/>
    <property type="project" value="TreeGrafter"/>
</dbReference>
<evidence type="ECO:0000256" key="2">
    <source>
        <dbReference type="ARBA" id="ARBA00022801"/>
    </source>
</evidence>
<keyword evidence="3" id="KW-0442">Lipid degradation</keyword>
<protein>
    <submittedName>
        <fullName evidence="6">Uncharacterized protein</fullName>
    </submittedName>
</protein>
<dbReference type="PANTHER" id="PTHR31403">
    <property type="entry name" value="PHOSPHOLIPASE A1-IBETA2, CHLOROPLASTIC"/>
    <property type="match status" value="1"/>
</dbReference>
<evidence type="ECO:0000256" key="4">
    <source>
        <dbReference type="ARBA" id="ARBA00023098"/>
    </source>
</evidence>
<accession>A0A8X7S4N5</accession>
<dbReference type="PANTHER" id="PTHR31403:SF51">
    <property type="entry name" value="PHOSPHOLIPASE A1-IGAMMA2, CHLOROPLASTIC"/>
    <property type="match status" value="1"/>
</dbReference>
<sequence>MLRFGNHSKDSQQWRPFLLTAFLRRTITLLRQKIRVATKASLSRTNEASLSAVISRLERERQGLTGGGREQWHTAEDFRRRDKKTEEERRLRDTWRKIQGEDDWAGLTDPMDPVLRSELIRYGEMAQAC</sequence>
<dbReference type="Proteomes" id="UP000886595">
    <property type="component" value="Unassembled WGS sequence"/>
</dbReference>
<evidence type="ECO:0000256" key="1">
    <source>
        <dbReference type="ARBA" id="ARBA00010701"/>
    </source>
</evidence>
<dbReference type="AlphaFoldDB" id="A0A8X7S4N5"/>
<evidence type="ECO:0000313" key="7">
    <source>
        <dbReference type="Proteomes" id="UP000886595"/>
    </source>
</evidence>
<keyword evidence="7" id="KW-1185">Reference proteome</keyword>
<feature type="region of interest" description="Disordered" evidence="5">
    <location>
        <begin position="63"/>
        <end position="89"/>
    </location>
</feature>
<evidence type="ECO:0000256" key="5">
    <source>
        <dbReference type="SAM" id="MobiDB-lite"/>
    </source>
</evidence>
<keyword evidence="2" id="KW-0378">Hydrolase</keyword>
<evidence type="ECO:0000256" key="3">
    <source>
        <dbReference type="ARBA" id="ARBA00022963"/>
    </source>
</evidence>
<comment type="caution">
    <text evidence="6">The sequence shown here is derived from an EMBL/GenBank/DDBJ whole genome shotgun (WGS) entry which is preliminary data.</text>
</comment>
<comment type="similarity">
    <text evidence="1">Belongs to the AB hydrolase superfamily. Lipase family.</text>
</comment>
<proteinExistence type="inferred from homology"/>
<keyword evidence="4" id="KW-0443">Lipid metabolism</keyword>
<dbReference type="Gene3D" id="3.40.50.1820">
    <property type="entry name" value="alpha/beta hydrolase"/>
    <property type="match status" value="1"/>
</dbReference>
<dbReference type="EMBL" id="JAAMPC010000009">
    <property type="protein sequence ID" value="KAG2297459.1"/>
    <property type="molecule type" value="Genomic_DNA"/>
</dbReference>
<name>A0A8X7S4N5_BRACI</name>
<dbReference type="GO" id="GO:0016042">
    <property type="term" value="P:lipid catabolic process"/>
    <property type="evidence" value="ECO:0007669"/>
    <property type="project" value="UniProtKB-KW"/>
</dbReference>
<gene>
    <name evidence="6" type="ORF">Bca52824_044128</name>
</gene>
<organism evidence="6 7">
    <name type="scientific">Brassica carinata</name>
    <name type="common">Ethiopian mustard</name>
    <name type="synonym">Abyssinian cabbage</name>
    <dbReference type="NCBI Taxonomy" id="52824"/>
    <lineage>
        <taxon>Eukaryota</taxon>
        <taxon>Viridiplantae</taxon>
        <taxon>Streptophyta</taxon>
        <taxon>Embryophyta</taxon>
        <taxon>Tracheophyta</taxon>
        <taxon>Spermatophyta</taxon>
        <taxon>Magnoliopsida</taxon>
        <taxon>eudicotyledons</taxon>
        <taxon>Gunneridae</taxon>
        <taxon>Pentapetalae</taxon>
        <taxon>rosids</taxon>
        <taxon>malvids</taxon>
        <taxon>Brassicales</taxon>
        <taxon>Brassicaceae</taxon>
        <taxon>Brassiceae</taxon>
        <taxon>Brassica</taxon>
    </lineage>
</organism>
<feature type="compositionally biased region" description="Basic and acidic residues" evidence="5">
    <location>
        <begin position="70"/>
        <end position="89"/>
    </location>
</feature>